<dbReference type="AlphaFoldDB" id="A0A418XZX9"/>
<sequence length="142" mass="15919">MLLLTLLWAVPLLLLTTKIFLPWFDAVVPLAHCHEYLGINGLTLVIYGVLVGLPASLVIVVVLLEGRRSWRTWRLGQFPLPGEKVLRPTRYVYGRRARLRPALFFMVVLLVCGLSAQGWVWAGNLLPKLTPDLSVCFSGIAR</sequence>
<keyword evidence="1" id="KW-0472">Membrane</keyword>
<organism evidence="2 3">
    <name type="scientific">Alcanivorax profundi</name>
    <dbReference type="NCBI Taxonomy" id="2338368"/>
    <lineage>
        <taxon>Bacteria</taxon>
        <taxon>Pseudomonadati</taxon>
        <taxon>Pseudomonadota</taxon>
        <taxon>Gammaproteobacteria</taxon>
        <taxon>Oceanospirillales</taxon>
        <taxon>Alcanivoracaceae</taxon>
        <taxon>Alcanivorax</taxon>
    </lineage>
</organism>
<feature type="transmembrane region" description="Helical" evidence="1">
    <location>
        <begin position="102"/>
        <end position="122"/>
    </location>
</feature>
<accession>A0A418XZX9</accession>
<keyword evidence="1" id="KW-1133">Transmembrane helix</keyword>
<dbReference type="Proteomes" id="UP000283734">
    <property type="component" value="Unassembled WGS sequence"/>
</dbReference>
<gene>
    <name evidence="2" type="ORF">D4A39_08835</name>
</gene>
<keyword evidence="3" id="KW-1185">Reference proteome</keyword>
<name>A0A418XZX9_9GAMM</name>
<comment type="caution">
    <text evidence="2">The sequence shown here is derived from an EMBL/GenBank/DDBJ whole genome shotgun (WGS) entry which is preliminary data.</text>
</comment>
<evidence type="ECO:0000313" key="3">
    <source>
        <dbReference type="Proteomes" id="UP000283734"/>
    </source>
</evidence>
<reference evidence="2 3" key="1">
    <citation type="submission" date="2018-09" db="EMBL/GenBank/DDBJ databases">
        <title>Alcanivorax profundi sp. nov., isolated from 1000 m-depth seawater of the Mariana Trench.</title>
        <authorList>
            <person name="Liu J."/>
        </authorList>
    </citation>
    <scope>NUCLEOTIDE SEQUENCE [LARGE SCALE GENOMIC DNA]</scope>
    <source>
        <strain evidence="2 3">MTEO17</strain>
    </source>
</reference>
<dbReference type="EMBL" id="QYYA01000002">
    <property type="protein sequence ID" value="RJG18561.1"/>
    <property type="molecule type" value="Genomic_DNA"/>
</dbReference>
<proteinExistence type="predicted"/>
<evidence type="ECO:0000256" key="1">
    <source>
        <dbReference type="SAM" id="Phobius"/>
    </source>
</evidence>
<evidence type="ECO:0000313" key="2">
    <source>
        <dbReference type="EMBL" id="RJG18561.1"/>
    </source>
</evidence>
<keyword evidence="1" id="KW-0812">Transmembrane</keyword>
<feature type="transmembrane region" description="Helical" evidence="1">
    <location>
        <begin position="43"/>
        <end position="64"/>
    </location>
</feature>
<protein>
    <submittedName>
        <fullName evidence="2">Uncharacterized protein</fullName>
    </submittedName>
</protein>